<organism evidence="2 3">
    <name type="scientific">Candidatus Uhrbacteria bacterium GW2011_GWC2_41_11</name>
    <dbReference type="NCBI Taxonomy" id="1618985"/>
    <lineage>
        <taxon>Bacteria</taxon>
        <taxon>Candidatus Uhriibacteriota</taxon>
    </lineage>
</organism>
<name>A0A0G0UHE0_9BACT</name>
<keyword evidence="1" id="KW-0472">Membrane</keyword>
<sequence>MRVTKGMTVLFVLSFLVWIGLRVIVSIQFNQECGGHLKRAADASTIEMAKTELETSLKYLEANNLTKGYTSIIYNTPNEDIGFWYQNLKASFTELEKVSPEASQLEKTNILMKLRETLLDTSENGIKVTIPQGIAIFPFNMLFAGFGLITSMLCVIGVIPWIEKTL</sequence>
<dbReference type="Proteomes" id="UP000034616">
    <property type="component" value="Unassembled WGS sequence"/>
</dbReference>
<proteinExistence type="predicted"/>
<comment type="caution">
    <text evidence="2">The sequence shown here is derived from an EMBL/GenBank/DDBJ whole genome shotgun (WGS) entry which is preliminary data.</text>
</comment>
<feature type="transmembrane region" description="Helical" evidence="1">
    <location>
        <begin position="141"/>
        <end position="162"/>
    </location>
</feature>
<keyword evidence="1" id="KW-0812">Transmembrane</keyword>
<keyword evidence="1" id="KW-1133">Transmembrane helix</keyword>
<gene>
    <name evidence="2" type="ORF">UU35_C0007G0077</name>
</gene>
<evidence type="ECO:0000313" key="2">
    <source>
        <dbReference type="EMBL" id="KKR86931.1"/>
    </source>
</evidence>
<evidence type="ECO:0000313" key="3">
    <source>
        <dbReference type="Proteomes" id="UP000034616"/>
    </source>
</evidence>
<dbReference type="EMBL" id="LCAH01000007">
    <property type="protein sequence ID" value="KKR86931.1"/>
    <property type="molecule type" value="Genomic_DNA"/>
</dbReference>
<protein>
    <submittedName>
        <fullName evidence="2">Uncharacterized protein</fullName>
    </submittedName>
</protein>
<reference evidence="2 3" key="1">
    <citation type="journal article" date="2015" name="Nature">
        <title>rRNA introns, odd ribosomes, and small enigmatic genomes across a large radiation of phyla.</title>
        <authorList>
            <person name="Brown C.T."/>
            <person name="Hug L.A."/>
            <person name="Thomas B.C."/>
            <person name="Sharon I."/>
            <person name="Castelle C.J."/>
            <person name="Singh A."/>
            <person name="Wilkins M.J."/>
            <person name="Williams K.H."/>
            <person name="Banfield J.F."/>
        </authorList>
    </citation>
    <scope>NUCLEOTIDE SEQUENCE [LARGE SCALE GENOMIC DNA]</scope>
</reference>
<accession>A0A0G0UHE0</accession>
<dbReference type="AlphaFoldDB" id="A0A0G0UHE0"/>
<evidence type="ECO:0000256" key="1">
    <source>
        <dbReference type="SAM" id="Phobius"/>
    </source>
</evidence>